<dbReference type="Proteomes" id="UP000828251">
    <property type="component" value="Unassembled WGS sequence"/>
</dbReference>
<organism evidence="1 2">
    <name type="scientific">Gossypium stocksii</name>
    <dbReference type="NCBI Taxonomy" id="47602"/>
    <lineage>
        <taxon>Eukaryota</taxon>
        <taxon>Viridiplantae</taxon>
        <taxon>Streptophyta</taxon>
        <taxon>Embryophyta</taxon>
        <taxon>Tracheophyta</taxon>
        <taxon>Spermatophyta</taxon>
        <taxon>Magnoliopsida</taxon>
        <taxon>eudicotyledons</taxon>
        <taxon>Gunneridae</taxon>
        <taxon>Pentapetalae</taxon>
        <taxon>rosids</taxon>
        <taxon>malvids</taxon>
        <taxon>Malvales</taxon>
        <taxon>Malvaceae</taxon>
        <taxon>Malvoideae</taxon>
        <taxon>Gossypium</taxon>
    </lineage>
</organism>
<accession>A0A9D4AMU1</accession>
<keyword evidence="2" id="KW-1185">Reference proteome</keyword>
<name>A0A9D4AMU1_9ROSI</name>
<comment type="caution">
    <text evidence="1">The sequence shown here is derived from an EMBL/GenBank/DDBJ whole genome shotgun (WGS) entry which is preliminary data.</text>
</comment>
<dbReference type="EMBL" id="JAIQCV010000001">
    <property type="protein sequence ID" value="KAH1130548.1"/>
    <property type="molecule type" value="Genomic_DNA"/>
</dbReference>
<sequence>MCHVATSGWLKGAAERSYLKDFLQKPGVFRIEIQGGALLSTLSIHLGSKLKQALNTKQQYEASTRSKGVEGSSELVRNIPIKWKSPSHGWVKITIDGTFDVKGNWSAIGGVTRFYGNWIAGFRNVRGSTLTTGLWAILYGLEIVWQKG</sequence>
<evidence type="ECO:0000313" key="1">
    <source>
        <dbReference type="EMBL" id="KAH1130548.1"/>
    </source>
</evidence>
<dbReference type="OrthoDB" id="10563409at2759"/>
<proteinExistence type="predicted"/>
<dbReference type="AlphaFoldDB" id="A0A9D4AMU1"/>
<reference evidence="1 2" key="1">
    <citation type="journal article" date="2021" name="Plant Biotechnol. J.">
        <title>Multi-omics assisted identification of the key and species-specific regulatory components of drought-tolerant mechanisms in Gossypium stocksii.</title>
        <authorList>
            <person name="Yu D."/>
            <person name="Ke L."/>
            <person name="Zhang D."/>
            <person name="Wu Y."/>
            <person name="Sun Y."/>
            <person name="Mei J."/>
            <person name="Sun J."/>
            <person name="Sun Y."/>
        </authorList>
    </citation>
    <scope>NUCLEOTIDE SEQUENCE [LARGE SCALE GENOMIC DNA]</scope>
    <source>
        <strain evidence="2">cv. E1</strain>
        <tissue evidence="1">Leaf</tissue>
    </source>
</reference>
<evidence type="ECO:0008006" key="3">
    <source>
        <dbReference type="Google" id="ProtNLM"/>
    </source>
</evidence>
<gene>
    <name evidence="1" type="ORF">J1N35_001926</name>
</gene>
<evidence type="ECO:0000313" key="2">
    <source>
        <dbReference type="Proteomes" id="UP000828251"/>
    </source>
</evidence>
<protein>
    <recommendedName>
        <fullName evidence="3">RNase H type-1 domain-containing protein</fullName>
    </recommendedName>
</protein>